<organism evidence="1 2">
    <name type="scientific">Amycolatopsis albispora</name>
    <dbReference type="NCBI Taxonomy" id="1804986"/>
    <lineage>
        <taxon>Bacteria</taxon>
        <taxon>Bacillati</taxon>
        <taxon>Actinomycetota</taxon>
        <taxon>Actinomycetes</taxon>
        <taxon>Pseudonocardiales</taxon>
        <taxon>Pseudonocardiaceae</taxon>
        <taxon>Amycolatopsis</taxon>
    </lineage>
</organism>
<dbReference type="Proteomes" id="UP000250434">
    <property type="component" value="Chromosome"/>
</dbReference>
<evidence type="ECO:0000313" key="2">
    <source>
        <dbReference type="Proteomes" id="UP000250434"/>
    </source>
</evidence>
<proteinExistence type="predicted"/>
<reference evidence="1 2" key="1">
    <citation type="submission" date="2016-04" db="EMBL/GenBank/DDBJ databases">
        <title>Complete genome sequence and analysis of deep-sea sediment isolate, Amycolatopsis sp. WP1.</title>
        <authorList>
            <person name="Wang H."/>
            <person name="Chen S."/>
            <person name="Wu Q."/>
        </authorList>
    </citation>
    <scope>NUCLEOTIDE SEQUENCE [LARGE SCALE GENOMIC DNA]</scope>
    <source>
        <strain evidence="1 2">WP1</strain>
    </source>
</reference>
<dbReference type="AlphaFoldDB" id="A0A344LDD4"/>
<evidence type="ECO:0000313" key="1">
    <source>
        <dbReference type="EMBL" id="AXB46058.1"/>
    </source>
</evidence>
<name>A0A344LDD4_9PSEU</name>
<keyword evidence="2" id="KW-1185">Reference proteome</keyword>
<accession>A0A344LDD4</accession>
<dbReference type="OrthoDB" id="4761229at2"/>
<dbReference type="RefSeq" id="WP_098085221.1">
    <property type="nucleotide sequence ID" value="NZ_CP015163.1"/>
</dbReference>
<dbReference type="KEGG" id="aab:A4R43_29230"/>
<gene>
    <name evidence="1" type="ORF">A4R43_29230</name>
</gene>
<sequence length="362" mass="40039">MISGDGRPDPYQAFQRGRLAVDQHMSKVLQAEDMWAEETATDILLTEAFPDVRYWKFTKRQESAVGADWLWWWIDTTGTSFGLLTQAKILKRRGTGWHVDFGYRRRKTEPAQIDKLLVSSMTFSVPAAHVLYCGTPAYRAGLACGLTHHDGANCRDRERAGVSIVPSIIPHYLMPRVRDNVAVEAFHWSLPLEDVADPGRSQPPLPPLAAVHPDIAEFMRRPQLGARRVAKTMLEAVHSIRMGQFSAALSEDADDGVEDAVFTHLPSDRGHFGVPYLAHVLGGLRHRPPAYVQDLLAGRTPPTWVTDAVAGIVVIHDPEPAIQHLATPAGDGRMHPQRHLAVVHSDDREQLPPAAVARSNSG</sequence>
<protein>
    <submittedName>
        <fullName evidence="1">Uncharacterized protein</fullName>
    </submittedName>
</protein>
<dbReference type="EMBL" id="CP015163">
    <property type="protein sequence ID" value="AXB46058.1"/>
    <property type="molecule type" value="Genomic_DNA"/>
</dbReference>